<dbReference type="GO" id="GO:0032259">
    <property type="term" value="P:methylation"/>
    <property type="evidence" value="ECO:0007669"/>
    <property type="project" value="UniProtKB-KW"/>
</dbReference>
<dbReference type="InterPro" id="IPR052520">
    <property type="entry name" value="ATL_DNA_repair"/>
</dbReference>
<accession>A0A2T4CZC9</accession>
<dbReference type="GO" id="GO:0008168">
    <property type="term" value="F:methyltransferase activity"/>
    <property type="evidence" value="ECO:0007669"/>
    <property type="project" value="UniProtKB-KW"/>
</dbReference>
<evidence type="ECO:0000256" key="1">
    <source>
        <dbReference type="ARBA" id="ARBA00022763"/>
    </source>
</evidence>
<dbReference type="PANTHER" id="PTHR42942">
    <property type="entry name" value="6-O-METHYLGUANINE DNA METHYLTRANSFERASE"/>
    <property type="match status" value="1"/>
</dbReference>
<dbReference type="Gene3D" id="1.10.10.10">
    <property type="entry name" value="Winged helix-like DNA-binding domain superfamily/Winged helix DNA-binding domain"/>
    <property type="match status" value="1"/>
</dbReference>
<dbReference type="PANTHER" id="PTHR42942:SF1">
    <property type="entry name" value="ALKYLTRANSFERASE-LIKE PROTEIN 1"/>
    <property type="match status" value="1"/>
</dbReference>
<reference evidence="3" key="1">
    <citation type="submission" date="2018-03" db="EMBL/GenBank/DDBJ databases">
        <title>Cross-interface Injection: A General Nanoliter Liquid Handling Method Applied to Single Cells Genome Amplification Automated Nanoliter Liquid Handling Applied to Single Cell Multiple Displacement Amplification.</title>
        <authorList>
            <person name="Yun J."/>
            <person name="Xu P."/>
            <person name="Xu J."/>
            <person name="Dai X."/>
            <person name="Wang Y."/>
            <person name="Zheng X."/>
            <person name="Cao C."/>
            <person name="Yi Q."/>
            <person name="Zhu Y."/>
            <person name="Wang L."/>
            <person name="Dong Z."/>
            <person name="Huang Y."/>
            <person name="Huang L."/>
            <person name="Du W."/>
        </authorList>
    </citation>
    <scope>NUCLEOTIDE SEQUENCE [LARGE SCALE GENOMIC DNA]</scope>
    <source>
        <strain evidence="3">Z-D3-2</strain>
    </source>
</reference>
<dbReference type="NCBIfam" id="TIGR00589">
    <property type="entry name" value="ogt"/>
    <property type="match status" value="1"/>
</dbReference>
<dbReference type="InterPro" id="IPR036388">
    <property type="entry name" value="WH-like_DNA-bd_sf"/>
</dbReference>
<dbReference type="Pfam" id="PF01035">
    <property type="entry name" value="DNA_binding_1"/>
    <property type="match status" value="1"/>
</dbReference>
<keyword evidence="1" id="KW-0227">DNA damage</keyword>
<name>A0A2T4CZC9_9GAMM</name>
<keyword evidence="3" id="KW-0489">Methyltransferase</keyword>
<dbReference type="CDD" id="cd06445">
    <property type="entry name" value="ATase"/>
    <property type="match status" value="1"/>
</dbReference>
<dbReference type="AlphaFoldDB" id="A0A2T4CZC9"/>
<protein>
    <submittedName>
        <fullName evidence="3">Cysteine methyltransferase</fullName>
    </submittedName>
</protein>
<dbReference type="SUPFAM" id="SSF46767">
    <property type="entry name" value="Methylated DNA-protein cysteine methyltransferase, C-terminal domain"/>
    <property type="match status" value="1"/>
</dbReference>
<dbReference type="InterPro" id="IPR036217">
    <property type="entry name" value="MethylDNA_cys_MeTrfase_DNAb"/>
</dbReference>
<dbReference type="GO" id="GO:0006281">
    <property type="term" value="P:DNA repair"/>
    <property type="evidence" value="ECO:0007669"/>
    <property type="project" value="InterPro"/>
</dbReference>
<keyword evidence="3" id="KW-0808">Transferase</keyword>
<organism evidence="3">
    <name type="scientific">Pseudidiomarina aestuarii</name>
    <dbReference type="NCBI Taxonomy" id="624146"/>
    <lineage>
        <taxon>Bacteria</taxon>
        <taxon>Pseudomonadati</taxon>
        <taxon>Pseudomonadota</taxon>
        <taxon>Gammaproteobacteria</taxon>
        <taxon>Alteromonadales</taxon>
        <taxon>Idiomarinaceae</taxon>
        <taxon>Pseudidiomarina</taxon>
    </lineage>
</organism>
<dbReference type="EMBL" id="PYVN01000002">
    <property type="protein sequence ID" value="PTB86905.1"/>
    <property type="molecule type" value="Genomic_DNA"/>
</dbReference>
<sequence>MSELDEIIWQVVAAIPIGKVMTYGQIAKQCGYPGYARYVGSSLKKLPEDSSLPWHRVINAQGEISFPPDSEAYQQQKALLQYEGVQFQGKRIRLSVYGWK</sequence>
<evidence type="ECO:0000313" key="3">
    <source>
        <dbReference type="EMBL" id="PTB86905.1"/>
    </source>
</evidence>
<evidence type="ECO:0000259" key="2">
    <source>
        <dbReference type="Pfam" id="PF01035"/>
    </source>
</evidence>
<feature type="domain" description="Methylated-DNA-[protein]-cysteine S-methyltransferase DNA binding" evidence="2">
    <location>
        <begin position="6"/>
        <end position="85"/>
    </location>
</feature>
<proteinExistence type="predicted"/>
<comment type="caution">
    <text evidence="3">The sequence shown here is derived from an EMBL/GenBank/DDBJ whole genome shotgun (WGS) entry which is preliminary data.</text>
</comment>
<dbReference type="InterPro" id="IPR014048">
    <property type="entry name" value="MethylDNA_cys_MeTrfase_DNA-bd"/>
</dbReference>
<gene>
    <name evidence="3" type="ORF">C9940_00345</name>
</gene>